<dbReference type="AlphaFoldDB" id="A0A7T8HGG6"/>
<dbReference type="Proteomes" id="UP000595437">
    <property type="component" value="Chromosome 6"/>
</dbReference>
<dbReference type="Gene3D" id="3.30.420.10">
    <property type="entry name" value="Ribonuclease H-like superfamily/Ribonuclease H"/>
    <property type="match status" value="1"/>
</dbReference>
<name>A0A7T8HGG6_CALRO</name>
<dbReference type="EMBL" id="CP045895">
    <property type="protein sequence ID" value="QQP49624.1"/>
    <property type="molecule type" value="Genomic_DNA"/>
</dbReference>
<protein>
    <submittedName>
        <fullName evidence="2">Transposable element</fullName>
    </submittedName>
</protein>
<gene>
    <name evidence="2" type="ORF">FKW44_010359</name>
</gene>
<dbReference type="InterPro" id="IPR036397">
    <property type="entry name" value="RNaseH_sf"/>
</dbReference>
<dbReference type="GO" id="GO:0003676">
    <property type="term" value="F:nucleic acid binding"/>
    <property type="evidence" value="ECO:0007669"/>
    <property type="project" value="InterPro"/>
</dbReference>
<evidence type="ECO:0000256" key="1">
    <source>
        <dbReference type="SAM" id="MobiDB-lite"/>
    </source>
</evidence>
<evidence type="ECO:0000313" key="2">
    <source>
        <dbReference type="EMBL" id="QQP49624.1"/>
    </source>
</evidence>
<keyword evidence="3" id="KW-1185">Reference proteome</keyword>
<organism evidence="2 3">
    <name type="scientific">Caligus rogercresseyi</name>
    <name type="common">Sea louse</name>
    <dbReference type="NCBI Taxonomy" id="217165"/>
    <lineage>
        <taxon>Eukaryota</taxon>
        <taxon>Metazoa</taxon>
        <taxon>Ecdysozoa</taxon>
        <taxon>Arthropoda</taxon>
        <taxon>Crustacea</taxon>
        <taxon>Multicrustacea</taxon>
        <taxon>Hexanauplia</taxon>
        <taxon>Copepoda</taxon>
        <taxon>Siphonostomatoida</taxon>
        <taxon>Caligidae</taxon>
        <taxon>Caligus</taxon>
    </lineage>
</organism>
<feature type="region of interest" description="Disordered" evidence="1">
    <location>
        <begin position="1"/>
        <end position="27"/>
    </location>
</feature>
<evidence type="ECO:0000313" key="3">
    <source>
        <dbReference type="Proteomes" id="UP000595437"/>
    </source>
</evidence>
<sequence>MGPLPTPARPSRSTSRTNWDPRESGPNKCGLLISEPEPLGFSIWQHIENMACGVYHSNISDLKATVNDVWAAMDETYIRKSCSDFRKRLNLCIDAEGSIFEK</sequence>
<reference evidence="3" key="1">
    <citation type="submission" date="2021-01" db="EMBL/GenBank/DDBJ databases">
        <title>Caligus Genome Assembly.</title>
        <authorList>
            <person name="Gallardo-Escarate C."/>
        </authorList>
    </citation>
    <scope>NUCLEOTIDE SEQUENCE [LARGE SCALE GENOMIC DNA]</scope>
</reference>
<accession>A0A7T8HGG6</accession>
<proteinExistence type="predicted"/>